<dbReference type="Proteomes" id="UP000515490">
    <property type="component" value="Chromosome"/>
</dbReference>
<evidence type="ECO:0000259" key="3">
    <source>
        <dbReference type="Pfam" id="PF01261"/>
    </source>
</evidence>
<dbReference type="PANTHER" id="PTHR43489:SF3">
    <property type="entry name" value="XYLOSE ISOMERASE DOMAIN PROTEIN TIM BARREL"/>
    <property type="match status" value="1"/>
</dbReference>
<feature type="domain" description="Xylose isomerase-like TIM barrel" evidence="3">
    <location>
        <begin position="19"/>
        <end position="234"/>
    </location>
</feature>
<dbReference type="RefSeq" id="WP_185653033.1">
    <property type="nucleotide sequence ID" value="NZ_CP055263.1"/>
</dbReference>
<protein>
    <submittedName>
        <fullName evidence="4">TIM barrel protein</fullName>
    </submittedName>
</protein>
<evidence type="ECO:0000256" key="2">
    <source>
        <dbReference type="PIRNR" id="PIRNR006241"/>
    </source>
</evidence>
<dbReference type="InterPro" id="IPR036237">
    <property type="entry name" value="Xyl_isomerase-like_sf"/>
</dbReference>
<evidence type="ECO:0000313" key="4">
    <source>
        <dbReference type="EMBL" id="QNF28819.1"/>
    </source>
</evidence>
<dbReference type="SUPFAM" id="SSF51658">
    <property type="entry name" value="Xylose isomerase-like"/>
    <property type="match status" value="1"/>
</dbReference>
<keyword evidence="1 2" id="KW-0413">Isomerase</keyword>
<evidence type="ECO:0000256" key="1">
    <source>
        <dbReference type="ARBA" id="ARBA00023235"/>
    </source>
</evidence>
<keyword evidence="5" id="KW-1185">Reference proteome</keyword>
<sequence>MKYSLCIGAYKGKDVVYHLEKIKEHGFQGLEYYSWWDLDIKQVAKEQDRIGVGIIATCTKFFNLVDESKRLEYIDGIKQTIEACKILGTKSIITQTGNVIDGMSREIQQQAMVETLKQSASLCEEAGIILEVEPLNGLVDHRGHFLQYSDEAVSVIDQVNSQNVKLVFDVYHQQITEGNVIRNATNYIDRISHYHIADNPGRKQPGTGELNYINILNAIKETGYDGYVGLECGYTIDTDEALDVFKQTILKNVETLSV</sequence>
<name>A0ABX6S4B4_9BACI</name>
<dbReference type="EMBL" id="CP055263">
    <property type="protein sequence ID" value="QNF28819.1"/>
    <property type="molecule type" value="Genomic_DNA"/>
</dbReference>
<dbReference type="InterPro" id="IPR050417">
    <property type="entry name" value="Sugar_Epim/Isomerase"/>
</dbReference>
<gene>
    <name evidence="4" type="ORF">HUW50_15890</name>
</gene>
<reference evidence="4 5" key="1">
    <citation type="submission" date="2020-06" db="EMBL/GenBank/DDBJ databases">
        <title>Metabacillus dokdonensis sp. nov., isolated from the rhizosphere of Elymus tsukushiensis, a plant native to the Dokdo Islands, Republic of Korea.</title>
        <authorList>
            <person name="Lee S.Y."/>
            <person name="Hwang Y.J."/>
            <person name="Son J.S."/>
            <person name="Ghim S.Y."/>
        </authorList>
    </citation>
    <scope>NUCLEOTIDE SEQUENCE [LARGE SCALE GENOMIC DNA]</scope>
    <source>
        <strain evidence="4 5">KUDC1714</strain>
    </source>
</reference>
<dbReference type="Gene3D" id="3.20.20.150">
    <property type="entry name" value="Divalent-metal-dependent TIM barrel enzymes"/>
    <property type="match status" value="1"/>
</dbReference>
<accession>A0ABX6S4B4</accession>
<organism evidence="4 5">
    <name type="scientific">Metabacillus elymi</name>
    <dbReference type="NCBI Taxonomy" id="2745198"/>
    <lineage>
        <taxon>Bacteria</taxon>
        <taxon>Bacillati</taxon>
        <taxon>Bacillota</taxon>
        <taxon>Bacilli</taxon>
        <taxon>Bacillales</taxon>
        <taxon>Bacillaceae</taxon>
        <taxon>Metabacillus</taxon>
    </lineage>
</organism>
<proteinExistence type="inferred from homology"/>
<dbReference type="Pfam" id="PF01261">
    <property type="entry name" value="AP_endonuc_2"/>
    <property type="match status" value="1"/>
</dbReference>
<dbReference type="InterPro" id="IPR026040">
    <property type="entry name" value="HyI-like"/>
</dbReference>
<dbReference type="InterPro" id="IPR013022">
    <property type="entry name" value="Xyl_isomerase-like_TIM-brl"/>
</dbReference>
<comment type="similarity">
    <text evidence="2">Belongs to the hyi family.</text>
</comment>
<dbReference type="PANTHER" id="PTHR43489">
    <property type="entry name" value="ISOMERASE"/>
    <property type="match status" value="1"/>
</dbReference>
<dbReference type="PIRSF" id="PIRSF006241">
    <property type="entry name" value="HyI"/>
    <property type="match status" value="1"/>
</dbReference>
<evidence type="ECO:0000313" key="5">
    <source>
        <dbReference type="Proteomes" id="UP000515490"/>
    </source>
</evidence>